<evidence type="ECO:0000313" key="1">
    <source>
        <dbReference type="EMBL" id="SVD94014.1"/>
    </source>
</evidence>
<name>A0A382ZEQ5_9ZZZZ</name>
<reference evidence="1" key="1">
    <citation type="submission" date="2018-05" db="EMBL/GenBank/DDBJ databases">
        <authorList>
            <person name="Lanie J.A."/>
            <person name="Ng W.-L."/>
            <person name="Kazmierczak K.M."/>
            <person name="Andrzejewski T.M."/>
            <person name="Davidsen T.M."/>
            <person name="Wayne K.J."/>
            <person name="Tettelin H."/>
            <person name="Glass J.I."/>
            <person name="Rusch D."/>
            <person name="Podicherti R."/>
            <person name="Tsui H.-C.T."/>
            <person name="Winkler M.E."/>
        </authorList>
    </citation>
    <scope>NUCLEOTIDE SEQUENCE</scope>
</reference>
<dbReference type="EMBL" id="UINC01183313">
    <property type="protein sequence ID" value="SVD94014.1"/>
    <property type="molecule type" value="Genomic_DNA"/>
</dbReference>
<proteinExistence type="predicted"/>
<feature type="non-terminal residue" evidence="1">
    <location>
        <position position="1"/>
    </location>
</feature>
<gene>
    <name evidence="1" type="ORF">METZ01_LOCUS446868</name>
</gene>
<dbReference type="AlphaFoldDB" id="A0A382ZEQ5"/>
<organism evidence="1">
    <name type="scientific">marine metagenome</name>
    <dbReference type="NCBI Taxonomy" id="408172"/>
    <lineage>
        <taxon>unclassified sequences</taxon>
        <taxon>metagenomes</taxon>
        <taxon>ecological metagenomes</taxon>
    </lineage>
</organism>
<sequence>LNVGFMLDLRKQFLVWQTLKAEIQQEHTDHCREVVQRAEDLELDVNEAAG</sequence>
<protein>
    <submittedName>
        <fullName evidence="1">Uncharacterized protein</fullName>
    </submittedName>
</protein>
<accession>A0A382ZEQ5</accession>